<organism evidence="2 3">
    <name type="scientific">Microcystis aeruginosa NIES-44</name>
    <dbReference type="NCBI Taxonomy" id="449439"/>
    <lineage>
        <taxon>Bacteria</taxon>
        <taxon>Bacillati</taxon>
        <taxon>Cyanobacteriota</taxon>
        <taxon>Cyanophyceae</taxon>
        <taxon>Oscillatoriophycideae</taxon>
        <taxon>Chroococcales</taxon>
        <taxon>Microcystaceae</taxon>
        <taxon>Microcystis</taxon>
    </lineage>
</organism>
<evidence type="ECO:0000313" key="2">
    <source>
        <dbReference type="EMBL" id="GAL92871.1"/>
    </source>
</evidence>
<feature type="compositionally biased region" description="Polar residues" evidence="1">
    <location>
        <begin position="17"/>
        <end position="45"/>
    </location>
</feature>
<name>A0A0A1VUC6_MICAE</name>
<proteinExistence type="predicted"/>
<evidence type="ECO:0000313" key="3">
    <source>
        <dbReference type="Proteomes" id="UP000030321"/>
    </source>
</evidence>
<dbReference type="AlphaFoldDB" id="A0A0A1VUC6"/>
<protein>
    <submittedName>
        <fullName evidence="2">Uncharacterized protein</fullName>
    </submittedName>
</protein>
<gene>
    <name evidence="2" type="ORF">N44_01429</name>
</gene>
<reference evidence="3" key="1">
    <citation type="journal article" date="2015" name="Genome">
        <title>Whole Genome Sequence of the Non-Microcystin-Producing Microcystis aeruginosa Strain NIES-44.</title>
        <authorList>
            <person name="Okano K."/>
            <person name="Miyata N."/>
            <person name="Ozaki Y."/>
        </authorList>
    </citation>
    <scope>NUCLEOTIDE SEQUENCE [LARGE SCALE GENOMIC DNA]</scope>
    <source>
        <strain evidence="3">NIES-44</strain>
    </source>
</reference>
<dbReference type="Proteomes" id="UP000030321">
    <property type="component" value="Unassembled WGS sequence"/>
</dbReference>
<feature type="region of interest" description="Disordered" evidence="1">
    <location>
        <begin position="1"/>
        <end position="45"/>
    </location>
</feature>
<accession>A0A0A1VUC6</accession>
<evidence type="ECO:0000256" key="1">
    <source>
        <dbReference type="SAM" id="MobiDB-lite"/>
    </source>
</evidence>
<comment type="caution">
    <text evidence="2">The sequence shown here is derived from an EMBL/GenBank/DDBJ whole genome shotgun (WGS) entry which is preliminary data.</text>
</comment>
<sequence>MSRHLVSPDTKLGKGTQGQYTCNKSLQVESNGDSHPQSQKSQLWD</sequence>
<dbReference type="EMBL" id="BBPA01000028">
    <property type="protein sequence ID" value="GAL92871.1"/>
    <property type="molecule type" value="Genomic_DNA"/>
</dbReference>